<keyword evidence="3" id="KW-1185">Reference proteome</keyword>
<dbReference type="PROSITE" id="PS51257">
    <property type="entry name" value="PROKAR_LIPOPROTEIN"/>
    <property type="match status" value="1"/>
</dbReference>
<comment type="caution">
    <text evidence="2">The sequence shown here is derived from an EMBL/GenBank/DDBJ whole genome shotgun (WGS) entry which is preliminary data.</text>
</comment>
<gene>
    <name evidence="2" type="ORF">ACFSKL_19000</name>
</gene>
<name>A0ABW4VT00_9BACT</name>
<organism evidence="2 3">
    <name type="scientific">Belliella marina</name>
    <dbReference type="NCBI Taxonomy" id="1644146"/>
    <lineage>
        <taxon>Bacteria</taxon>
        <taxon>Pseudomonadati</taxon>
        <taxon>Bacteroidota</taxon>
        <taxon>Cytophagia</taxon>
        <taxon>Cytophagales</taxon>
        <taxon>Cyclobacteriaceae</taxon>
        <taxon>Belliella</taxon>
    </lineage>
</organism>
<accession>A0ABW4VT00</accession>
<dbReference type="RefSeq" id="WP_376888373.1">
    <property type="nucleotide sequence ID" value="NZ_JBHUHR010000045.1"/>
</dbReference>
<evidence type="ECO:0000313" key="3">
    <source>
        <dbReference type="Proteomes" id="UP001597361"/>
    </source>
</evidence>
<proteinExistence type="predicted"/>
<evidence type="ECO:0000256" key="1">
    <source>
        <dbReference type="SAM" id="SignalP"/>
    </source>
</evidence>
<sequence>MKNYSVIFLTILAIAVAIGCSSDDPEPDPIGNGGSNERCEDNPATLSGSVLAIINANCAISGCHVSGGQFPNFTIKANIIQNANSIRAQTESGNMPKASSGLTLSAKQKDDIFCWVANGAQDN</sequence>
<feature type="chain" id="PRO_5045300560" evidence="1">
    <location>
        <begin position="20"/>
        <end position="123"/>
    </location>
</feature>
<dbReference type="Proteomes" id="UP001597361">
    <property type="component" value="Unassembled WGS sequence"/>
</dbReference>
<dbReference type="EMBL" id="JBHUHR010000045">
    <property type="protein sequence ID" value="MFD2036901.1"/>
    <property type="molecule type" value="Genomic_DNA"/>
</dbReference>
<feature type="signal peptide" evidence="1">
    <location>
        <begin position="1"/>
        <end position="19"/>
    </location>
</feature>
<evidence type="ECO:0000313" key="2">
    <source>
        <dbReference type="EMBL" id="MFD2036901.1"/>
    </source>
</evidence>
<protein>
    <submittedName>
        <fullName evidence="2">2-polyprenyl-6-methoxyphenol hydroxylase</fullName>
    </submittedName>
</protein>
<keyword evidence="1" id="KW-0732">Signal</keyword>
<reference evidence="3" key="1">
    <citation type="journal article" date="2019" name="Int. J. Syst. Evol. Microbiol.">
        <title>The Global Catalogue of Microorganisms (GCM) 10K type strain sequencing project: providing services to taxonomists for standard genome sequencing and annotation.</title>
        <authorList>
            <consortium name="The Broad Institute Genomics Platform"/>
            <consortium name="The Broad Institute Genome Sequencing Center for Infectious Disease"/>
            <person name="Wu L."/>
            <person name="Ma J."/>
        </authorList>
    </citation>
    <scope>NUCLEOTIDE SEQUENCE [LARGE SCALE GENOMIC DNA]</scope>
    <source>
        <strain evidence="3">CGMCC 1.15180</strain>
    </source>
</reference>